<gene>
    <name evidence="1" type="ORF">H7I77_25215</name>
</gene>
<evidence type="ECO:0000313" key="2">
    <source>
        <dbReference type="Proteomes" id="UP001207528"/>
    </source>
</evidence>
<reference evidence="1" key="1">
    <citation type="submission" date="2020-07" db="EMBL/GenBank/DDBJ databases">
        <authorList>
            <person name="Pettersson B.M.F."/>
            <person name="Behra P.R.K."/>
            <person name="Ramesh M."/>
            <person name="Das S."/>
            <person name="Dasgupta S."/>
            <person name="Kirsebom L.A."/>
        </authorList>
    </citation>
    <scope>NUCLEOTIDE SEQUENCE</scope>
    <source>
        <strain evidence="1">DSM 44203</strain>
    </source>
</reference>
<dbReference type="Proteomes" id="UP001207528">
    <property type="component" value="Unassembled WGS sequence"/>
</dbReference>
<protein>
    <submittedName>
        <fullName evidence="1">Uncharacterized protein</fullName>
    </submittedName>
</protein>
<comment type="caution">
    <text evidence="1">The sequence shown here is derived from an EMBL/GenBank/DDBJ whole genome shotgun (WGS) entry which is preliminary data.</text>
</comment>
<dbReference type="EMBL" id="JACKTI010000069">
    <property type="protein sequence ID" value="MCV7026612.1"/>
    <property type="molecule type" value="Genomic_DNA"/>
</dbReference>
<accession>A0AAW5SSP7</accession>
<organism evidence="1 2">
    <name type="scientific">Mycolicibacterium novocastrense</name>
    <name type="common">Mycobacterium novocastrense</name>
    <dbReference type="NCBI Taxonomy" id="59813"/>
    <lineage>
        <taxon>Bacteria</taxon>
        <taxon>Bacillati</taxon>
        <taxon>Actinomycetota</taxon>
        <taxon>Actinomycetes</taxon>
        <taxon>Mycobacteriales</taxon>
        <taxon>Mycobacteriaceae</taxon>
        <taxon>Mycolicibacterium</taxon>
    </lineage>
</organism>
<evidence type="ECO:0000313" key="1">
    <source>
        <dbReference type="EMBL" id="MCV7026612.1"/>
    </source>
</evidence>
<sequence>MRADRQLGAGAAEAVMAGHRCEFCGEATDHRDVDGSLSPCPESIGATMAVGALLADDDRSLVDAKAWREE</sequence>
<name>A0AAW5SSP7_MYCNV</name>
<reference evidence="1" key="2">
    <citation type="journal article" date="2022" name="BMC Genomics">
        <title>Comparative genome analysis of mycobacteria focusing on tRNA and non-coding RNA.</title>
        <authorList>
            <person name="Behra P.R.K."/>
            <person name="Pettersson B.M.F."/>
            <person name="Ramesh M."/>
            <person name="Das S."/>
            <person name="Dasgupta S."/>
            <person name="Kirsebom L.A."/>
        </authorList>
    </citation>
    <scope>NUCLEOTIDE SEQUENCE</scope>
    <source>
        <strain evidence="1">DSM 44203</strain>
    </source>
</reference>
<dbReference type="AlphaFoldDB" id="A0AAW5SSP7"/>
<dbReference type="RefSeq" id="WP_131808502.1">
    <property type="nucleotide sequence ID" value="NZ_BCTA01000012.1"/>
</dbReference>
<proteinExistence type="predicted"/>